<keyword evidence="3" id="KW-1185">Reference proteome</keyword>
<dbReference type="VEuPathDB" id="ToxoDB:cyc_00599"/>
<accession>A0A1D3CYU4</accession>
<protein>
    <submittedName>
        <fullName evidence="2">Uncharacterized protein</fullName>
    </submittedName>
</protein>
<feature type="compositionally biased region" description="Polar residues" evidence="1">
    <location>
        <begin position="7"/>
        <end position="23"/>
    </location>
</feature>
<comment type="caution">
    <text evidence="2">The sequence shown here is derived from an EMBL/GenBank/DDBJ whole genome shotgun (WGS) entry which is preliminary data.</text>
</comment>
<feature type="compositionally biased region" description="Basic and acidic residues" evidence="1">
    <location>
        <begin position="76"/>
        <end position="114"/>
    </location>
</feature>
<feature type="region of interest" description="Disordered" evidence="1">
    <location>
        <begin position="1"/>
        <end position="33"/>
    </location>
</feature>
<dbReference type="Proteomes" id="UP000095192">
    <property type="component" value="Unassembled WGS sequence"/>
</dbReference>
<gene>
    <name evidence="2" type="ORF">cyc_00599</name>
</gene>
<dbReference type="InParanoid" id="A0A1D3CYU4"/>
<evidence type="ECO:0000313" key="2">
    <source>
        <dbReference type="EMBL" id="OEH76336.1"/>
    </source>
</evidence>
<sequence>MKHGGKQVSSVTKRDTAATNEVNAFSRDGNDEHLRRRTFGEWGLHHEAQIHQKWEDITRSRQPCMEVEPFCQIHEGREHKDDGHDYHKEYTDGTKQDRHKEGDGDWSNREKEGVQNEETFGETSKVERRGAANRAAEDKKRLG</sequence>
<reference evidence="2 3" key="1">
    <citation type="journal article" date="2016" name="BMC Genomics">
        <title>Comparative genomics reveals Cyclospora cayetanensis possesses coccidia-like metabolism and invasion components but unique surface antigens.</title>
        <authorList>
            <person name="Liu S."/>
            <person name="Wang L."/>
            <person name="Zheng H."/>
            <person name="Xu Z."/>
            <person name="Roellig D.M."/>
            <person name="Li N."/>
            <person name="Frace M.A."/>
            <person name="Tang K."/>
            <person name="Arrowood M.J."/>
            <person name="Moss D.M."/>
            <person name="Zhang L."/>
            <person name="Feng Y."/>
            <person name="Xiao L."/>
        </authorList>
    </citation>
    <scope>NUCLEOTIDE SEQUENCE [LARGE SCALE GENOMIC DNA]</scope>
    <source>
        <strain evidence="2 3">CHN_HEN01</strain>
    </source>
</reference>
<feature type="compositionally biased region" description="Basic and acidic residues" evidence="1">
    <location>
        <begin position="124"/>
        <end position="143"/>
    </location>
</feature>
<name>A0A1D3CYU4_9EIME</name>
<feature type="region of interest" description="Disordered" evidence="1">
    <location>
        <begin position="76"/>
        <end position="143"/>
    </location>
</feature>
<evidence type="ECO:0000256" key="1">
    <source>
        <dbReference type="SAM" id="MobiDB-lite"/>
    </source>
</evidence>
<evidence type="ECO:0000313" key="3">
    <source>
        <dbReference type="Proteomes" id="UP000095192"/>
    </source>
</evidence>
<dbReference type="EMBL" id="JROU02001487">
    <property type="protein sequence ID" value="OEH76336.1"/>
    <property type="molecule type" value="Genomic_DNA"/>
</dbReference>
<dbReference type="AlphaFoldDB" id="A0A1D3CYU4"/>
<organism evidence="2 3">
    <name type="scientific">Cyclospora cayetanensis</name>
    <dbReference type="NCBI Taxonomy" id="88456"/>
    <lineage>
        <taxon>Eukaryota</taxon>
        <taxon>Sar</taxon>
        <taxon>Alveolata</taxon>
        <taxon>Apicomplexa</taxon>
        <taxon>Conoidasida</taxon>
        <taxon>Coccidia</taxon>
        <taxon>Eucoccidiorida</taxon>
        <taxon>Eimeriorina</taxon>
        <taxon>Eimeriidae</taxon>
        <taxon>Cyclospora</taxon>
    </lineage>
</organism>
<proteinExistence type="predicted"/>